<protein>
    <recommendedName>
        <fullName evidence="2">Response regulatory domain-containing protein</fullName>
    </recommendedName>
</protein>
<dbReference type="InterPro" id="IPR011006">
    <property type="entry name" value="CheY-like_superfamily"/>
</dbReference>
<organism evidence="3 4">
    <name type="scientific">Punica granatum</name>
    <name type="common">Pomegranate</name>
    <dbReference type="NCBI Taxonomy" id="22663"/>
    <lineage>
        <taxon>Eukaryota</taxon>
        <taxon>Viridiplantae</taxon>
        <taxon>Streptophyta</taxon>
        <taxon>Embryophyta</taxon>
        <taxon>Tracheophyta</taxon>
        <taxon>Spermatophyta</taxon>
        <taxon>Magnoliopsida</taxon>
        <taxon>eudicotyledons</taxon>
        <taxon>Gunneridae</taxon>
        <taxon>Pentapetalae</taxon>
        <taxon>rosids</taxon>
        <taxon>malvids</taxon>
        <taxon>Myrtales</taxon>
        <taxon>Lythraceae</taxon>
        <taxon>Punica</taxon>
    </lineage>
</organism>
<sequence>MADMDLIQLLESIRSIEKMDQIPIVLFSGDQEMDVAAVKQGIDCDFMVNPIPYEELKMTWKHMYHSRLKKKGVFTNVVSEVDQREIFESVY</sequence>
<dbReference type="Proteomes" id="UP000233551">
    <property type="component" value="Unassembled WGS sequence"/>
</dbReference>
<dbReference type="AlphaFoldDB" id="A0A2I0JGW9"/>
<evidence type="ECO:0000259" key="2">
    <source>
        <dbReference type="PROSITE" id="PS50110"/>
    </source>
</evidence>
<dbReference type="GO" id="GO:0000160">
    <property type="term" value="P:phosphorelay signal transduction system"/>
    <property type="evidence" value="ECO:0007669"/>
    <property type="project" value="InterPro"/>
</dbReference>
<reference evidence="3 4" key="1">
    <citation type="submission" date="2017-11" db="EMBL/GenBank/DDBJ databases">
        <title>De-novo sequencing of pomegranate (Punica granatum L.) genome.</title>
        <authorList>
            <person name="Akparov Z."/>
            <person name="Amiraslanov A."/>
            <person name="Hajiyeva S."/>
            <person name="Abbasov M."/>
            <person name="Kaur K."/>
            <person name="Hamwieh A."/>
            <person name="Solovyev V."/>
            <person name="Salamov A."/>
            <person name="Braich B."/>
            <person name="Kosarev P."/>
            <person name="Mahmoud A."/>
            <person name="Hajiyev E."/>
            <person name="Babayeva S."/>
            <person name="Izzatullayeva V."/>
            <person name="Mammadov A."/>
            <person name="Mammadov A."/>
            <person name="Sharifova S."/>
            <person name="Ojaghi J."/>
            <person name="Eynullazada K."/>
            <person name="Bayramov B."/>
            <person name="Abdulazimova A."/>
            <person name="Shahmuradov I."/>
        </authorList>
    </citation>
    <scope>NUCLEOTIDE SEQUENCE [LARGE SCALE GENOMIC DNA]</scope>
    <source>
        <strain evidence="4">cv. AG2017</strain>
        <tissue evidence="3">Leaf</tissue>
    </source>
</reference>
<gene>
    <name evidence="3" type="ORF">CRG98_024104</name>
</gene>
<comment type="caution">
    <text evidence="1">Lacks conserved residue(s) required for the propagation of feature annotation.</text>
</comment>
<dbReference type="EMBL" id="PGOL01001693">
    <property type="protein sequence ID" value="PKI55492.1"/>
    <property type="molecule type" value="Genomic_DNA"/>
</dbReference>
<accession>A0A2I0JGW9</accession>
<dbReference type="SUPFAM" id="SSF52172">
    <property type="entry name" value="CheY-like"/>
    <property type="match status" value="1"/>
</dbReference>
<name>A0A2I0JGW9_PUNGR</name>
<proteinExistence type="predicted"/>
<comment type="caution">
    <text evidence="3">The sequence shown here is derived from an EMBL/GenBank/DDBJ whole genome shotgun (WGS) entry which is preliminary data.</text>
</comment>
<evidence type="ECO:0000256" key="1">
    <source>
        <dbReference type="PROSITE-ProRule" id="PRU00169"/>
    </source>
</evidence>
<dbReference type="PROSITE" id="PS50110">
    <property type="entry name" value="RESPONSE_REGULATORY"/>
    <property type="match status" value="1"/>
</dbReference>
<dbReference type="Gene3D" id="3.40.50.2300">
    <property type="match status" value="1"/>
</dbReference>
<dbReference type="InterPro" id="IPR001789">
    <property type="entry name" value="Sig_transdc_resp-reg_receiver"/>
</dbReference>
<evidence type="ECO:0000313" key="4">
    <source>
        <dbReference type="Proteomes" id="UP000233551"/>
    </source>
</evidence>
<keyword evidence="4" id="KW-1185">Reference proteome</keyword>
<evidence type="ECO:0000313" key="3">
    <source>
        <dbReference type="EMBL" id="PKI55492.1"/>
    </source>
</evidence>
<feature type="domain" description="Response regulatory" evidence="2">
    <location>
        <begin position="1"/>
        <end position="64"/>
    </location>
</feature>